<dbReference type="AlphaFoldDB" id="A0A8H6RRL1"/>
<dbReference type="PANTHER" id="PTHR15067">
    <property type="entry name" value="E3 UBIQUITIN-PROTEIN LIGASE RNF8"/>
    <property type="match status" value="1"/>
</dbReference>
<dbReference type="InterPro" id="IPR013083">
    <property type="entry name" value="Znf_RING/FYVE/PHD"/>
</dbReference>
<dbReference type="OrthoDB" id="3625779at2759"/>
<evidence type="ECO:0000256" key="4">
    <source>
        <dbReference type="ARBA" id="ARBA00022786"/>
    </source>
</evidence>
<proteinExistence type="predicted"/>
<keyword evidence="9" id="KW-1185">Reference proteome</keyword>
<dbReference type="GO" id="GO:0008270">
    <property type="term" value="F:zinc ion binding"/>
    <property type="evidence" value="ECO:0007669"/>
    <property type="project" value="UniProtKB-KW"/>
</dbReference>
<dbReference type="GO" id="GO:0061630">
    <property type="term" value="F:ubiquitin protein ligase activity"/>
    <property type="evidence" value="ECO:0007669"/>
    <property type="project" value="TreeGrafter"/>
</dbReference>
<dbReference type="Proteomes" id="UP000660729">
    <property type="component" value="Unassembled WGS sequence"/>
</dbReference>
<dbReference type="EMBL" id="JABCIY010000032">
    <property type="protein sequence ID" value="KAF7196053.1"/>
    <property type="molecule type" value="Genomic_DNA"/>
</dbReference>
<keyword evidence="5" id="KW-0862">Zinc</keyword>
<dbReference type="InterPro" id="IPR001841">
    <property type="entry name" value="Znf_RING"/>
</dbReference>
<evidence type="ECO:0000256" key="1">
    <source>
        <dbReference type="ARBA" id="ARBA00022679"/>
    </source>
</evidence>
<dbReference type="GO" id="GO:0000151">
    <property type="term" value="C:ubiquitin ligase complex"/>
    <property type="evidence" value="ECO:0007669"/>
    <property type="project" value="TreeGrafter"/>
</dbReference>
<evidence type="ECO:0000259" key="7">
    <source>
        <dbReference type="PROSITE" id="PS50089"/>
    </source>
</evidence>
<gene>
    <name evidence="8" type="ORF">HII31_02679</name>
</gene>
<accession>A0A8H6RRL1</accession>
<comment type="caution">
    <text evidence="8">The sequence shown here is derived from an EMBL/GenBank/DDBJ whole genome shotgun (WGS) entry which is preliminary data.</text>
</comment>
<dbReference type="PROSITE" id="PS00518">
    <property type="entry name" value="ZF_RING_1"/>
    <property type="match status" value="1"/>
</dbReference>
<evidence type="ECO:0000256" key="5">
    <source>
        <dbReference type="ARBA" id="ARBA00022833"/>
    </source>
</evidence>
<dbReference type="Gene3D" id="3.30.40.10">
    <property type="entry name" value="Zinc/RING finger domain, C3HC4 (zinc finger)"/>
    <property type="match status" value="1"/>
</dbReference>
<dbReference type="SMART" id="SM00184">
    <property type="entry name" value="RING"/>
    <property type="match status" value="1"/>
</dbReference>
<keyword evidence="1" id="KW-0808">Transferase</keyword>
<dbReference type="PANTHER" id="PTHR15067:SF4">
    <property type="entry name" value="E3 UBIQUITIN-PROTEIN LIGASE RNF8"/>
    <property type="match status" value="1"/>
</dbReference>
<dbReference type="SUPFAM" id="SSF57850">
    <property type="entry name" value="RING/U-box"/>
    <property type="match status" value="1"/>
</dbReference>
<dbReference type="GO" id="GO:0006511">
    <property type="term" value="P:ubiquitin-dependent protein catabolic process"/>
    <property type="evidence" value="ECO:0007669"/>
    <property type="project" value="TreeGrafter"/>
</dbReference>
<evidence type="ECO:0000313" key="9">
    <source>
        <dbReference type="Proteomes" id="UP000660729"/>
    </source>
</evidence>
<feature type="domain" description="RING-type" evidence="7">
    <location>
        <begin position="24"/>
        <end position="65"/>
    </location>
</feature>
<dbReference type="PROSITE" id="PS50089">
    <property type="entry name" value="ZF_RING_2"/>
    <property type="match status" value="1"/>
</dbReference>
<keyword evidence="4" id="KW-0833">Ubl conjugation pathway</keyword>
<dbReference type="GO" id="GO:0016567">
    <property type="term" value="P:protein ubiquitination"/>
    <property type="evidence" value="ECO:0007669"/>
    <property type="project" value="TreeGrafter"/>
</dbReference>
<protein>
    <submittedName>
        <fullName evidence="8">E3 ubiquitin-protein ligase RNF13</fullName>
    </submittedName>
</protein>
<evidence type="ECO:0000256" key="6">
    <source>
        <dbReference type="PROSITE-ProRule" id="PRU00175"/>
    </source>
</evidence>
<name>A0A8H6RRL1_9PEZI</name>
<keyword evidence="3 6" id="KW-0863">Zinc-finger</keyword>
<sequence>MQTRAEFLKTGLEPTNDVPENDECAVCADEYTDAVKVQACGHSFCRQCICQWLSLRSKNTCPTCRRVLFALDDSDRGPVTRTREQVVAMNQALLNSRLLTGEFHTFNAGIRWNVSDIQRATAAANFWLGEQHHTNAAGPAIINSRRLGHHIITMGNLLLGYAQALQRPYNQDELRGWCRVLRALYDVLDTRDGTRMDALVMVHHLRSEIQVSLAHQGLSVPPLFNDELQHEPLRGDLDLLLQYVCQKAVEDFRRHEQRKIAARKEKSLIGKFAQWAQHYWAGRS</sequence>
<evidence type="ECO:0000256" key="3">
    <source>
        <dbReference type="ARBA" id="ARBA00022771"/>
    </source>
</evidence>
<dbReference type="Pfam" id="PF13923">
    <property type="entry name" value="zf-C3HC4_2"/>
    <property type="match status" value="1"/>
</dbReference>
<evidence type="ECO:0000256" key="2">
    <source>
        <dbReference type="ARBA" id="ARBA00022723"/>
    </source>
</evidence>
<organism evidence="8 9">
    <name type="scientific">Pseudocercospora fuligena</name>
    <dbReference type="NCBI Taxonomy" id="685502"/>
    <lineage>
        <taxon>Eukaryota</taxon>
        <taxon>Fungi</taxon>
        <taxon>Dikarya</taxon>
        <taxon>Ascomycota</taxon>
        <taxon>Pezizomycotina</taxon>
        <taxon>Dothideomycetes</taxon>
        <taxon>Dothideomycetidae</taxon>
        <taxon>Mycosphaerellales</taxon>
        <taxon>Mycosphaerellaceae</taxon>
        <taxon>Pseudocercospora</taxon>
    </lineage>
</organism>
<dbReference type="GO" id="GO:0005829">
    <property type="term" value="C:cytosol"/>
    <property type="evidence" value="ECO:0007669"/>
    <property type="project" value="TreeGrafter"/>
</dbReference>
<evidence type="ECO:0000313" key="8">
    <source>
        <dbReference type="EMBL" id="KAF7196053.1"/>
    </source>
</evidence>
<keyword evidence="2" id="KW-0479">Metal-binding</keyword>
<dbReference type="InterPro" id="IPR017907">
    <property type="entry name" value="Znf_RING_CS"/>
</dbReference>
<reference evidence="8" key="1">
    <citation type="submission" date="2020-04" db="EMBL/GenBank/DDBJ databases">
        <title>Draft genome resource of the tomato pathogen Pseudocercospora fuligena.</title>
        <authorList>
            <person name="Zaccaron A."/>
        </authorList>
    </citation>
    <scope>NUCLEOTIDE SEQUENCE</scope>
    <source>
        <strain evidence="8">PF001</strain>
    </source>
</reference>